<sequence length="540" mass="61674">MESQHIQITMPPSKDAILESLVENVRVCNARLPAGRDKMVFAACELEVSMPVLLNRPGAPLPCREPAAEFETVNGHFSAQIHAFFNALHDLEDMAEKPSSSDVDLCRRDEWLRPVIYVNNQSFEPHLDCLHRAFHTRRLTVQNPDSLPVLYRVTQLRILPDRDSTSDPINMRPVSLRTPLELTTRLPQLRELDCPWLGERLPVAFTSKALRIISRVWPGPWRDDRAEFARDVGHAMPLLPSSLTKVRLWFWRPSSHGDEMDQAAQMPDLVGAPSSSSSWTNEESEGMDPVSLGLRDLGSRLEQLDVRALITPDLFPFSSVGDDGMSSWPHMRHLKVEFHPCAPDGSWYFSGPRGEDPHATGGFAITREEHYPPGQEDDDATHNLMSDEEEEYAADAPDIYDLRNPDMFRLRPIAERINPLLLAFASSLQRQNMPALRDAELFTWLTWRPSKEREKEYEGSDKVPPTSYEDETVMFRWGVRYEAPAVGGDGKGKVAWQVGEDWRPEDRVIKAFEHLVLKENMEWKAFEFVGEREEDPEDFI</sequence>
<evidence type="ECO:0000313" key="2">
    <source>
        <dbReference type="Proteomes" id="UP001303222"/>
    </source>
</evidence>
<dbReference type="AlphaFoldDB" id="A0AAN6P186"/>
<comment type="caution">
    <text evidence="1">The sequence shown here is derived from an EMBL/GenBank/DDBJ whole genome shotgun (WGS) entry which is preliminary data.</text>
</comment>
<proteinExistence type="predicted"/>
<protein>
    <submittedName>
        <fullName evidence="1">Uncharacterized protein</fullName>
    </submittedName>
</protein>
<gene>
    <name evidence="1" type="ORF">QBC32DRAFT_67759</name>
</gene>
<reference evidence="1" key="2">
    <citation type="submission" date="2023-06" db="EMBL/GenBank/DDBJ databases">
        <authorList>
            <consortium name="Lawrence Berkeley National Laboratory"/>
            <person name="Mondo S.J."/>
            <person name="Hensen N."/>
            <person name="Bonometti L."/>
            <person name="Westerberg I."/>
            <person name="Brannstrom I.O."/>
            <person name="Guillou S."/>
            <person name="Cros-Aarteil S."/>
            <person name="Calhoun S."/>
            <person name="Haridas S."/>
            <person name="Kuo A."/>
            <person name="Pangilinan J."/>
            <person name="Riley R."/>
            <person name="Labutti K."/>
            <person name="Andreopoulos B."/>
            <person name="Lipzen A."/>
            <person name="Chen C."/>
            <person name="Yanf M."/>
            <person name="Daum C."/>
            <person name="Ng V."/>
            <person name="Clum A."/>
            <person name="Steindorff A."/>
            <person name="Ohm R."/>
            <person name="Martin F."/>
            <person name="Silar P."/>
            <person name="Natvig D."/>
            <person name="Lalanne C."/>
            <person name="Gautier V."/>
            <person name="Ament-Velasquez S.L."/>
            <person name="Kruys A."/>
            <person name="Hutchinson M.I."/>
            <person name="Powell A.J."/>
            <person name="Barry K."/>
            <person name="Miller A.N."/>
            <person name="Grigoriev I.V."/>
            <person name="Debuchy R."/>
            <person name="Gladieux P."/>
            <person name="Thoren M.H."/>
            <person name="Johannesson H."/>
        </authorList>
    </citation>
    <scope>NUCLEOTIDE SEQUENCE</scope>
    <source>
        <strain evidence="1">CBS 626.80</strain>
    </source>
</reference>
<accession>A0AAN6P186</accession>
<reference evidence="1" key="1">
    <citation type="journal article" date="2023" name="Mol. Phylogenet. Evol.">
        <title>Genome-scale phylogeny and comparative genomics of the fungal order Sordariales.</title>
        <authorList>
            <person name="Hensen N."/>
            <person name="Bonometti L."/>
            <person name="Westerberg I."/>
            <person name="Brannstrom I.O."/>
            <person name="Guillou S."/>
            <person name="Cros-Aarteil S."/>
            <person name="Calhoun S."/>
            <person name="Haridas S."/>
            <person name="Kuo A."/>
            <person name="Mondo S."/>
            <person name="Pangilinan J."/>
            <person name="Riley R."/>
            <person name="LaButti K."/>
            <person name="Andreopoulos B."/>
            <person name="Lipzen A."/>
            <person name="Chen C."/>
            <person name="Yan M."/>
            <person name="Daum C."/>
            <person name="Ng V."/>
            <person name="Clum A."/>
            <person name="Steindorff A."/>
            <person name="Ohm R.A."/>
            <person name="Martin F."/>
            <person name="Silar P."/>
            <person name="Natvig D.O."/>
            <person name="Lalanne C."/>
            <person name="Gautier V."/>
            <person name="Ament-Velasquez S.L."/>
            <person name="Kruys A."/>
            <person name="Hutchinson M.I."/>
            <person name="Powell A.J."/>
            <person name="Barry K."/>
            <person name="Miller A.N."/>
            <person name="Grigoriev I.V."/>
            <person name="Debuchy R."/>
            <person name="Gladieux P."/>
            <person name="Hiltunen Thoren M."/>
            <person name="Johannesson H."/>
        </authorList>
    </citation>
    <scope>NUCLEOTIDE SEQUENCE</scope>
    <source>
        <strain evidence="1">CBS 626.80</strain>
    </source>
</reference>
<dbReference type="EMBL" id="MU859083">
    <property type="protein sequence ID" value="KAK3954868.1"/>
    <property type="molecule type" value="Genomic_DNA"/>
</dbReference>
<name>A0AAN6P186_9PEZI</name>
<organism evidence="1 2">
    <name type="scientific">Pseudoneurospora amorphoporcata</name>
    <dbReference type="NCBI Taxonomy" id="241081"/>
    <lineage>
        <taxon>Eukaryota</taxon>
        <taxon>Fungi</taxon>
        <taxon>Dikarya</taxon>
        <taxon>Ascomycota</taxon>
        <taxon>Pezizomycotina</taxon>
        <taxon>Sordariomycetes</taxon>
        <taxon>Sordariomycetidae</taxon>
        <taxon>Sordariales</taxon>
        <taxon>Sordariaceae</taxon>
        <taxon>Pseudoneurospora</taxon>
    </lineage>
</organism>
<keyword evidence="2" id="KW-1185">Reference proteome</keyword>
<evidence type="ECO:0000313" key="1">
    <source>
        <dbReference type="EMBL" id="KAK3954868.1"/>
    </source>
</evidence>
<dbReference type="Proteomes" id="UP001303222">
    <property type="component" value="Unassembled WGS sequence"/>
</dbReference>